<dbReference type="EMBL" id="CAEZXR010000112">
    <property type="protein sequence ID" value="CAB4704174.1"/>
    <property type="molecule type" value="Genomic_DNA"/>
</dbReference>
<name>A0A6J6Q868_9ZZZZ</name>
<dbReference type="AlphaFoldDB" id="A0A6J6Q868"/>
<reference evidence="1" key="1">
    <citation type="submission" date="2020-05" db="EMBL/GenBank/DDBJ databases">
        <authorList>
            <person name="Chiriac C."/>
            <person name="Salcher M."/>
            <person name="Ghai R."/>
            <person name="Kavagutti S V."/>
        </authorList>
    </citation>
    <scope>NUCLEOTIDE SEQUENCE</scope>
</reference>
<accession>A0A6J6Q868</accession>
<sequence>MRFTRNPPRDSRNILFAASLEFGKNWMRPISDLAAERIGNEPSEVQETLSAEIESTRAGINEWIQQRWDSVNGKWRTPDTAAASSWVVASYPWMDKRNIKRAISQGCYYAHHG</sequence>
<organism evidence="1">
    <name type="scientific">freshwater metagenome</name>
    <dbReference type="NCBI Taxonomy" id="449393"/>
    <lineage>
        <taxon>unclassified sequences</taxon>
        <taxon>metagenomes</taxon>
        <taxon>ecological metagenomes</taxon>
    </lineage>
</organism>
<proteinExistence type="predicted"/>
<evidence type="ECO:0000313" key="1">
    <source>
        <dbReference type="EMBL" id="CAB4704174.1"/>
    </source>
</evidence>
<gene>
    <name evidence="1" type="ORF">UFOPK2579_01097</name>
</gene>
<protein>
    <submittedName>
        <fullName evidence="1">Unannotated protein</fullName>
    </submittedName>
</protein>